<evidence type="ECO:0000313" key="2">
    <source>
        <dbReference type="Proteomes" id="UP000790709"/>
    </source>
</evidence>
<gene>
    <name evidence="1" type="ORF">BV22DRAFT_1031807</name>
</gene>
<protein>
    <submittedName>
        <fullName evidence="1">Phenylalanine ammonia-lyase</fullName>
    </submittedName>
</protein>
<proteinExistence type="predicted"/>
<name>A0ACB8BRE3_9AGAM</name>
<reference evidence="1" key="1">
    <citation type="journal article" date="2021" name="New Phytol.">
        <title>Evolutionary innovations through gain and loss of genes in the ectomycorrhizal Boletales.</title>
        <authorList>
            <person name="Wu G."/>
            <person name="Miyauchi S."/>
            <person name="Morin E."/>
            <person name="Kuo A."/>
            <person name="Drula E."/>
            <person name="Varga T."/>
            <person name="Kohler A."/>
            <person name="Feng B."/>
            <person name="Cao Y."/>
            <person name="Lipzen A."/>
            <person name="Daum C."/>
            <person name="Hundley H."/>
            <person name="Pangilinan J."/>
            <person name="Johnson J."/>
            <person name="Barry K."/>
            <person name="LaButti K."/>
            <person name="Ng V."/>
            <person name="Ahrendt S."/>
            <person name="Min B."/>
            <person name="Choi I.G."/>
            <person name="Park H."/>
            <person name="Plett J.M."/>
            <person name="Magnuson J."/>
            <person name="Spatafora J.W."/>
            <person name="Nagy L.G."/>
            <person name="Henrissat B."/>
            <person name="Grigoriev I.V."/>
            <person name="Yang Z.L."/>
            <person name="Xu J."/>
            <person name="Martin F.M."/>
        </authorList>
    </citation>
    <scope>NUCLEOTIDE SEQUENCE</scope>
    <source>
        <strain evidence="1">KUC20120723A-06</strain>
    </source>
</reference>
<dbReference type="Proteomes" id="UP000790709">
    <property type="component" value="Unassembled WGS sequence"/>
</dbReference>
<sequence>MSQLTLLSSFLRDTKELDAYLASEPAPVTVTGSTLSLPQILAVARYHTAPALSTDHHILANLAASRAVIEAKVASGLSVYGVSTGFGGSADTRTDDAVALGAALLQHQHAGVVVPTYAQTTSPPSPSPRPAPLPFTDPLTTTSMPESWVRAAILVRINSLIRGHSGVRPALLRKMALLLERAVTPLVPLRGSISASGDLSSLSYIAGTLIGNPAIRVWAPAPTAGPALAPPARTLLPASVALANAGIEPIALASKEHLGILNGTAFSAAVASLVVGEAAGLAVLAGVLTAMSVEALLGTRGSFEPFISESRPHPGQIATATLLHALLTPSLLASTSHTEVSITADAGVLRQDRYSLRTAPQWLGPTWEDIEAARRTVRVEVNSTTDNPLIQPPDATQPGTVHHGGNFQALALTNAMDHTRLALALMGKMMFVQLTEIINPATSRGLPPNLSGGEPSLDYGAKGIDIAAAAYVGELNGLGGMNVGVGSVSAEMHNQCVNSLALISARHTATALDAAALLAASHLYVLCQALDLRALQAEFAAALGGVVRGVVRGVFGVACAYSSMNDTEETMGVNDTGVMNGNVNGKTGVVIDADALTRTLVDALEKTSTMDSPERMVKVAAACTTQLVDLFCGETPAPALLARIPEFRRRLAEAMTELLVVLRCAYLGVARGDVRASSSPSSASSPSTTTGSTLAGLDAPLDFGAPLANLDLGAPLAQLAAYRGPAPAAPFLARTRPLYEFVRRGLGVGMHGAGNLRGDVFGMRGVDGRGCVGSGGAGVGVHEHGVNGVNGVNGELPGLNGMSGNGVNGVNGSGTGEMGPVENTIGDNIARIYEAIRDGRVARVVAGMVEEVGVGVGCEL</sequence>
<evidence type="ECO:0000313" key="1">
    <source>
        <dbReference type="EMBL" id="KAH7927463.1"/>
    </source>
</evidence>
<comment type="caution">
    <text evidence="1">The sequence shown here is derived from an EMBL/GenBank/DDBJ whole genome shotgun (WGS) entry which is preliminary data.</text>
</comment>
<keyword evidence="2" id="KW-1185">Reference proteome</keyword>
<dbReference type="EMBL" id="MU266366">
    <property type="protein sequence ID" value="KAH7927463.1"/>
    <property type="molecule type" value="Genomic_DNA"/>
</dbReference>
<organism evidence="1 2">
    <name type="scientific">Leucogyrophana mollusca</name>
    <dbReference type="NCBI Taxonomy" id="85980"/>
    <lineage>
        <taxon>Eukaryota</taxon>
        <taxon>Fungi</taxon>
        <taxon>Dikarya</taxon>
        <taxon>Basidiomycota</taxon>
        <taxon>Agaricomycotina</taxon>
        <taxon>Agaricomycetes</taxon>
        <taxon>Agaricomycetidae</taxon>
        <taxon>Boletales</taxon>
        <taxon>Boletales incertae sedis</taxon>
        <taxon>Leucogyrophana</taxon>
    </lineage>
</organism>
<accession>A0ACB8BRE3</accession>